<evidence type="ECO:0000313" key="11">
    <source>
        <dbReference type="Proteomes" id="UP001329915"/>
    </source>
</evidence>
<proteinExistence type="predicted"/>
<evidence type="ECO:0000256" key="7">
    <source>
        <dbReference type="ARBA" id="ARBA00023004"/>
    </source>
</evidence>
<dbReference type="EMBL" id="CP121694">
    <property type="protein sequence ID" value="WRO22669.1"/>
    <property type="molecule type" value="Genomic_DNA"/>
</dbReference>
<dbReference type="InterPro" id="IPR051829">
    <property type="entry name" value="Multiheme_Cytochr_ET"/>
</dbReference>
<feature type="transmembrane region" description="Helical" evidence="8">
    <location>
        <begin position="20"/>
        <end position="40"/>
    </location>
</feature>
<keyword evidence="5" id="KW-0732">Signal</keyword>
<evidence type="ECO:0000256" key="6">
    <source>
        <dbReference type="ARBA" id="ARBA00022982"/>
    </source>
</evidence>
<evidence type="ECO:0000256" key="3">
    <source>
        <dbReference type="ARBA" id="ARBA00022617"/>
    </source>
</evidence>
<dbReference type="Pfam" id="PF14537">
    <property type="entry name" value="Cytochrom_c3_2"/>
    <property type="match status" value="1"/>
</dbReference>
<dbReference type="SUPFAM" id="SSF48695">
    <property type="entry name" value="Multiheme cytochromes"/>
    <property type="match status" value="1"/>
</dbReference>
<evidence type="ECO:0000313" key="10">
    <source>
        <dbReference type="EMBL" id="WRO22669.1"/>
    </source>
</evidence>
<dbReference type="InterPro" id="IPR012286">
    <property type="entry name" value="Tetrahaem_cytochrome"/>
</dbReference>
<keyword evidence="2" id="KW-0813">Transport</keyword>
<keyword evidence="8" id="KW-0812">Transmembrane</keyword>
<gene>
    <name evidence="10" type="ORF">MFMK1_002507</name>
</gene>
<dbReference type="Proteomes" id="UP001329915">
    <property type="component" value="Chromosome"/>
</dbReference>
<dbReference type="KEGG" id="dbc:MFMK1_002507"/>
<evidence type="ECO:0000256" key="1">
    <source>
        <dbReference type="ARBA" id="ARBA00004196"/>
    </source>
</evidence>
<accession>A0AAU0US52</accession>
<dbReference type="InterPro" id="IPR036280">
    <property type="entry name" value="Multihaem_cyt_sf"/>
</dbReference>
<dbReference type="PANTHER" id="PTHR35038">
    <property type="entry name" value="DISSIMILATORY SULFITE REDUCTASE SIRA"/>
    <property type="match status" value="1"/>
</dbReference>
<protein>
    <submittedName>
        <fullName evidence="10">Cytochrome c3 family protein</fullName>
    </submittedName>
</protein>
<reference evidence="10 11" key="1">
    <citation type="submission" date="2023-04" db="EMBL/GenBank/DDBJ databases">
        <authorList>
            <person name="Hsu D."/>
        </authorList>
    </citation>
    <scope>NUCLEOTIDE SEQUENCE [LARGE SCALE GENOMIC DNA]</scope>
    <source>
        <strain evidence="10 11">MK1</strain>
    </source>
</reference>
<dbReference type="GO" id="GO:0030313">
    <property type="term" value="C:cell envelope"/>
    <property type="evidence" value="ECO:0007669"/>
    <property type="project" value="UniProtKB-SubCell"/>
</dbReference>
<feature type="domain" description="Tetrahaem cytochrome" evidence="9">
    <location>
        <begin position="90"/>
        <end position="160"/>
    </location>
</feature>
<dbReference type="GO" id="GO:0046872">
    <property type="term" value="F:metal ion binding"/>
    <property type="evidence" value="ECO:0007669"/>
    <property type="project" value="UniProtKB-KW"/>
</dbReference>
<dbReference type="AlphaFoldDB" id="A0AAU0US52"/>
<dbReference type="Gene3D" id="1.10.1130.10">
    <property type="entry name" value="Flavocytochrome C3, Chain A"/>
    <property type="match status" value="1"/>
</dbReference>
<keyword evidence="8" id="KW-1133">Transmembrane helix</keyword>
<keyword evidence="7" id="KW-0408">Iron</keyword>
<evidence type="ECO:0000256" key="8">
    <source>
        <dbReference type="SAM" id="Phobius"/>
    </source>
</evidence>
<keyword evidence="6" id="KW-0249">Electron transport</keyword>
<keyword evidence="4" id="KW-0479">Metal-binding</keyword>
<evidence type="ECO:0000256" key="4">
    <source>
        <dbReference type="ARBA" id="ARBA00022723"/>
    </source>
</evidence>
<evidence type="ECO:0000259" key="9">
    <source>
        <dbReference type="Pfam" id="PF14537"/>
    </source>
</evidence>
<comment type="subcellular location">
    <subcellularLocation>
        <location evidence="1">Cell envelope</location>
    </subcellularLocation>
</comment>
<keyword evidence="3" id="KW-0349">Heme</keyword>
<evidence type="ECO:0000256" key="5">
    <source>
        <dbReference type="ARBA" id="ARBA00022729"/>
    </source>
</evidence>
<name>A0AAU0US52_9FIRM</name>
<keyword evidence="8" id="KW-0472">Membrane</keyword>
<keyword evidence="11" id="KW-1185">Reference proteome</keyword>
<dbReference type="RefSeq" id="WP_366922076.1">
    <property type="nucleotide sequence ID" value="NZ_CP121694.1"/>
</dbReference>
<sequence>MKENWQTQEEKLSISRQPAFRVGVVLVIILVTFIIVRQLFVPGTFGQYGYYRGDNVDEWVVKAASYADENQCAACHTDRVKEIGEAQHGQFSCQTCHGAAGQHTLNPEVVKPVIEADREFCGRCHNKLAGRESADIKQVSLGWHYNSITCTKCHDAHEPLVNVRSW</sequence>
<evidence type="ECO:0000256" key="2">
    <source>
        <dbReference type="ARBA" id="ARBA00022448"/>
    </source>
</evidence>
<organism evidence="10 11">
    <name type="scientific">Metallumcola ferriviriculae</name>
    <dbReference type="NCBI Taxonomy" id="3039180"/>
    <lineage>
        <taxon>Bacteria</taxon>
        <taxon>Bacillati</taxon>
        <taxon>Bacillota</taxon>
        <taxon>Clostridia</taxon>
        <taxon>Neomoorellales</taxon>
        <taxon>Desulfitibacteraceae</taxon>
        <taxon>Metallumcola</taxon>
    </lineage>
</organism>